<dbReference type="Gene3D" id="3.40.190.10">
    <property type="entry name" value="Periplasmic binding protein-like II"/>
    <property type="match status" value="2"/>
</dbReference>
<dbReference type="PROSITE" id="PS51257">
    <property type="entry name" value="PROKAR_LIPOPROTEIN"/>
    <property type="match status" value="1"/>
</dbReference>
<name>A0ABV5U3V7_9PSEU</name>
<sequence>MRNAKRNALTTTLAAALALTSSCSALGGDKPADVAGSPLETSGLTVSIISTVDLAPLWAAQDASYFAAEGLNVKIDVAQSGDKTMTKVIAGEANIALTTWTLLFKAQSEGVADFRLVADATTATPKSNKIVTVPTSPVKHVEDLPGKKIGITSKNAASDVLTQSVMRDRGLDRSKVEWVPVPLPNMADALQKGRVDAAYMPEPFVTESAHTVGAIPIVDVGGTGSTQNFPLTGYATTAQWAQANPKTIAAFQRAIAKGTRNALNDRGLVERLVVKYAKVTEATAALMELPGYGATLDARRLQRVPDTLLQLGIIPSAIDASRMIVRQPTS</sequence>
<evidence type="ECO:0000256" key="2">
    <source>
        <dbReference type="ARBA" id="ARBA00010742"/>
    </source>
</evidence>
<feature type="signal peptide" evidence="4">
    <location>
        <begin position="1"/>
        <end position="27"/>
    </location>
</feature>
<dbReference type="EMBL" id="JBHMBK010000012">
    <property type="protein sequence ID" value="MFB9686078.1"/>
    <property type="molecule type" value="Genomic_DNA"/>
</dbReference>
<dbReference type="SUPFAM" id="SSF53850">
    <property type="entry name" value="Periplasmic binding protein-like II"/>
    <property type="match status" value="1"/>
</dbReference>
<dbReference type="RefSeq" id="WP_378194679.1">
    <property type="nucleotide sequence ID" value="NZ_JBHMBK010000012.1"/>
</dbReference>
<protein>
    <submittedName>
        <fullName evidence="6">ABC transporter substrate-binding protein</fullName>
    </submittedName>
</protein>
<comment type="subcellular location">
    <subcellularLocation>
        <location evidence="1">Periplasm</location>
    </subcellularLocation>
</comment>
<dbReference type="PANTHER" id="PTHR30024:SF47">
    <property type="entry name" value="TAURINE-BINDING PERIPLASMIC PROTEIN"/>
    <property type="match status" value="1"/>
</dbReference>
<organism evidence="6 7">
    <name type="scientific">Amycolatopsis plumensis</name>
    <dbReference type="NCBI Taxonomy" id="236508"/>
    <lineage>
        <taxon>Bacteria</taxon>
        <taxon>Bacillati</taxon>
        <taxon>Actinomycetota</taxon>
        <taxon>Actinomycetes</taxon>
        <taxon>Pseudonocardiales</taxon>
        <taxon>Pseudonocardiaceae</taxon>
        <taxon>Amycolatopsis</taxon>
    </lineage>
</organism>
<proteinExistence type="inferred from homology"/>
<dbReference type="InterPro" id="IPR015168">
    <property type="entry name" value="SsuA/THI5"/>
</dbReference>
<evidence type="ECO:0000313" key="7">
    <source>
        <dbReference type="Proteomes" id="UP001589535"/>
    </source>
</evidence>
<reference evidence="6 7" key="1">
    <citation type="submission" date="2024-09" db="EMBL/GenBank/DDBJ databases">
        <authorList>
            <person name="Sun Q."/>
            <person name="Mori K."/>
        </authorList>
    </citation>
    <scope>NUCLEOTIDE SEQUENCE [LARGE SCALE GENOMIC DNA]</scope>
    <source>
        <strain evidence="6 7">JCM 13852</strain>
    </source>
</reference>
<accession>A0ABV5U3V7</accession>
<keyword evidence="3 4" id="KW-0732">Signal</keyword>
<dbReference type="PANTHER" id="PTHR30024">
    <property type="entry name" value="ALIPHATIC SULFONATES-BINDING PROTEIN-RELATED"/>
    <property type="match status" value="1"/>
</dbReference>
<feature type="chain" id="PRO_5047302229" evidence="4">
    <location>
        <begin position="28"/>
        <end position="330"/>
    </location>
</feature>
<gene>
    <name evidence="6" type="ORF">ACFFTO_17925</name>
</gene>
<evidence type="ECO:0000256" key="1">
    <source>
        <dbReference type="ARBA" id="ARBA00004418"/>
    </source>
</evidence>
<dbReference type="Proteomes" id="UP001589535">
    <property type="component" value="Unassembled WGS sequence"/>
</dbReference>
<evidence type="ECO:0000313" key="6">
    <source>
        <dbReference type="EMBL" id="MFB9686078.1"/>
    </source>
</evidence>
<keyword evidence="7" id="KW-1185">Reference proteome</keyword>
<comment type="caution">
    <text evidence="6">The sequence shown here is derived from an EMBL/GenBank/DDBJ whole genome shotgun (WGS) entry which is preliminary data.</text>
</comment>
<feature type="domain" description="SsuA/THI5-like" evidence="5">
    <location>
        <begin position="53"/>
        <end position="265"/>
    </location>
</feature>
<dbReference type="Pfam" id="PF09084">
    <property type="entry name" value="NMT1"/>
    <property type="match status" value="1"/>
</dbReference>
<comment type="similarity">
    <text evidence="2">Belongs to the bacterial solute-binding protein SsuA/TauA family.</text>
</comment>
<evidence type="ECO:0000256" key="4">
    <source>
        <dbReference type="SAM" id="SignalP"/>
    </source>
</evidence>
<evidence type="ECO:0000256" key="3">
    <source>
        <dbReference type="ARBA" id="ARBA00022729"/>
    </source>
</evidence>
<evidence type="ECO:0000259" key="5">
    <source>
        <dbReference type="Pfam" id="PF09084"/>
    </source>
</evidence>